<dbReference type="AlphaFoldDB" id="A0A3M0L8P5"/>
<organism evidence="1 2">
    <name type="scientific">Hirundo rustica rustica</name>
    <dbReference type="NCBI Taxonomy" id="333673"/>
    <lineage>
        <taxon>Eukaryota</taxon>
        <taxon>Metazoa</taxon>
        <taxon>Chordata</taxon>
        <taxon>Craniata</taxon>
        <taxon>Vertebrata</taxon>
        <taxon>Euteleostomi</taxon>
        <taxon>Archelosauria</taxon>
        <taxon>Archosauria</taxon>
        <taxon>Dinosauria</taxon>
        <taxon>Saurischia</taxon>
        <taxon>Theropoda</taxon>
        <taxon>Coelurosauria</taxon>
        <taxon>Aves</taxon>
        <taxon>Neognathae</taxon>
        <taxon>Neoaves</taxon>
        <taxon>Telluraves</taxon>
        <taxon>Australaves</taxon>
        <taxon>Passeriformes</taxon>
        <taxon>Sylvioidea</taxon>
        <taxon>Hirundinidae</taxon>
        <taxon>Hirundo</taxon>
    </lineage>
</organism>
<dbReference type="OrthoDB" id="416454at2759"/>
<accession>A0A3M0L8P5</accession>
<name>A0A3M0L8P5_HIRRU</name>
<dbReference type="PANTHER" id="PTHR33332">
    <property type="entry name" value="REVERSE TRANSCRIPTASE DOMAIN-CONTAINING PROTEIN"/>
    <property type="match status" value="1"/>
</dbReference>
<gene>
    <name evidence="1" type="ORF">DUI87_02228</name>
</gene>
<dbReference type="STRING" id="333673.A0A3M0L8P5"/>
<dbReference type="Proteomes" id="UP000269221">
    <property type="component" value="Unassembled WGS sequence"/>
</dbReference>
<evidence type="ECO:0000313" key="2">
    <source>
        <dbReference type="Proteomes" id="UP000269221"/>
    </source>
</evidence>
<dbReference type="EMBL" id="QRBI01000093">
    <property type="protein sequence ID" value="RMC21366.1"/>
    <property type="molecule type" value="Genomic_DNA"/>
</dbReference>
<evidence type="ECO:0000313" key="1">
    <source>
        <dbReference type="EMBL" id="RMC21366.1"/>
    </source>
</evidence>
<evidence type="ECO:0008006" key="3">
    <source>
        <dbReference type="Google" id="ProtNLM"/>
    </source>
</evidence>
<comment type="caution">
    <text evidence="1">The sequence shown here is derived from an EMBL/GenBank/DDBJ whole genome shotgun (WGS) entry which is preliminary data.</text>
</comment>
<keyword evidence="2" id="KW-1185">Reference proteome</keyword>
<protein>
    <recommendedName>
        <fullName evidence="3">Reverse transcriptase domain-containing protein</fullName>
    </recommendedName>
</protein>
<reference evidence="1 2" key="1">
    <citation type="submission" date="2018-07" db="EMBL/GenBank/DDBJ databases">
        <title>A high quality draft genome assembly of the barn swallow (H. rustica rustica).</title>
        <authorList>
            <person name="Formenti G."/>
            <person name="Chiara M."/>
            <person name="Poveda L."/>
            <person name="Francoijs K.-J."/>
            <person name="Bonisoli-Alquati A."/>
            <person name="Canova L."/>
            <person name="Gianfranceschi L."/>
            <person name="Horner D.S."/>
            <person name="Saino N."/>
        </authorList>
    </citation>
    <scope>NUCLEOTIDE SEQUENCE [LARGE SCALE GENOMIC DNA]</scope>
    <source>
        <strain evidence="1">Chelidonia</strain>
        <tissue evidence="1">Blood</tissue>
    </source>
</reference>
<sequence length="111" mass="12287">MILSKFAEDTKLGGPVDSLKVKEALQRDLDQLEGWAITIHMKFNKGKCQILHLGQGNPGCTDRLGNEMLESSTTERDLGVLVYRKLNMSQHALAARRTSCVLGCIRQSITS</sequence>
<proteinExistence type="predicted"/>